<protein>
    <submittedName>
        <fullName evidence="8">Uncharacterized protein</fullName>
    </submittedName>
</protein>
<dbReference type="SUPFAM" id="SSF88946">
    <property type="entry name" value="Sigma2 domain of RNA polymerase sigma factors"/>
    <property type="match status" value="1"/>
</dbReference>
<evidence type="ECO:0000256" key="5">
    <source>
        <dbReference type="ARBA" id="ARBA00023163"/>
    </source>
</evidence>
<dbReference type="InterPro" id="IPR014284">
    <property type="entry name" value="RNA_pol_sigma-70_dom"/>
</dbReference>
<evidence type="ECO:0000256" key="1">
    <source>
        <dbReference type="ARBA" id="ARBA00010641"/>
    </source>
</evidence>
<dbReference type="InterPro" id="IPR036388">
    <property type="entry name" value="WH-like_DNA-bd_sf"/>
</dbReference>
<keyword evidence="9" id="KW-1185">Reference proteome</keyword>
<keyword evidence="2" id="KW-0805">Transcription regulation</keyword>
<dbReference type="Pfam" id="PF04542">
    <property type="entry name" value="Sigma70_r2"/>
    <property type="match status" value="1"/>
</dbReference>
<evidence type="ECO:0000256" key="4">
    <source>
        <dbReference type="ARBA" id="ARBA00023125"/>
    </source>
</evidence>
<comment type="similarity">
    <text evidence="1">Belongs to the sigma-70 factor family. ECF subfamily.</text>
</comment>
<dbReference type="NCBIfam" id="TIGR02943">
    <property type="entry name" value="Sig70_famx1"/>
    <property type="match status" value="1"/>
</dbReference>
<accession>A0A6S7B2M0</accession>
<organism evidence="8 9">
    <name type="scientific">Pararobbsia alpina</name>
    <dbReference type="NCBI Taxonomy" id="621374"/>
    <lineage>
        <taxon>Bacteria</taxon>
        <taxon>Pseudomonadati</taxon>
        <taxon>Pseudomonadota</taxon>
        <taxon>Betaproteobacteria</taxon>
        <taxon>Burkholderiales</taxon>
        <taxon>Burkholderiaceae</taxon>
        <taxon>Pararobbsia</taxon>
    </lineage>
</organism>
<dbReference type="InterPro" id="IPR014289">
    <property type="entry name" value="RNA_pol_sigma-24-rel"/>
</dbReference>
<sequence>MIDAETLRALRGQLVKFARIQLRNDAWADDVVQETLIALVEAPERFAGRSSLKTYSIGILKHKIIDALRAGGREVSLSAFDGDDGDGGAQEDLLSFDSLFDHTGHWRDAPRDWNEPDTQLQRKQFFEILELCVDKLPPKIARIFMMREWLELDTEEICKELGITPTNAWVMLYRARMRLRECLQLNWFGEPVAPASTAPT</sequence>
<gene>
    <name evidence="8" type="ORF">LMG28138_00735</name>
</gene>
<dbReference type="InterPro" id="IPR007627">
    <property type="entry name" value="RNA_pol_sigma70_r2"/>
</dbReference>
<dbReference type="GO" id="GO:0003677">
    <property type="term" value="F:DNA binding"/>
    <property type="evidence" value="ECO:0007669"/>
    <property type="project" value="UniProtKB-KW"/>
</dbReference>
<evidence type="ECO:0000313" key="9">
    <source>
        <dbReference type="Proteomes" id="UP000494115"/>
    </source>
</evidence>
<evidence type="ECO:0000259" key="6">
    <source>
        <dbReference type="Pfam" id="PF04542"/>
    </source>
</evidence>
<keyword evidence="3" id="KW-0731">Sigma factor</keyword>
<dbReference type="GO" id="GO:0016987">
    <property type="term" value="F:sigma factor activity"/>
    <property type="evidence" value="ECO:0007669"/>
    <property type="project" value="UniProtKB-KW"/>
</dbReference>
<dbReference type="GO" id="GO:0006352">
    <property type="term" value="P:DNA-templated transcription initiation"/>
    <property type="evidence" value="ECO:0007669"/>
    <property type="project" value="InterPro"/>
</dbReference>
<dbReference type="InterPro" id="IPR039425">
    <property type="entry name" value="RNA_pol_sigma-70-like"/>
</dbReference>
<dbReference type="InterPro" id="IPR013325">
    <property type="entry name" value="RNA_pol_sigma_r2"/>
</dbReference>
<dbReference type="InterPro" id="IPR013324">
    <property type="entry name" value="RNA_pol_sigma_r3/r4-like"/>
</dbReference>
<evidence type="ECO:0000256" key="2">
    <source>
        <dbReference type="ARBA" id="ARBA00023015"/>
    </source>
</evidence>
<proteinExistence type="inferred from homology"/>
<keyword evidence="4" id="KW-0238">DNA-binding</keyword>
<keyword evidence="5" id="KW-0804">Transcription</keyword>
<reference evidence="8 9" key="1">
    <citation type="submission" date="2020-04" db="EMBL/GenBank/DDBJ databases">
        <authorList>
            <person name="De Canck E."/>
        </authorList>
    </citation>
    <scope>NUCLEOTIDE SEQUENCE [LARGE SCALE GENOMIC DNA]</scope>
    <source>
        <strain evidence="8 9">LMG 28138</strain>
    </source>
</reference>
<dbReference type="EMBL" id="CADIKM010000002">
    <property type="protein sequence ID" value="CAB3778996.1"/>
    <property type="molecule type" value="Genomic_DNA"/>
</dbReference>
<dbReference type="PANTHER" id="PTHR43133:SF8">
    <property type="entry name" value="RNA POLYMERASE SIGMA FACTOR HI_1459-RELATED"/>
    <property type="match status" value="1"/>
</dbReference>
<dbReference type="Proteomes" id="UP000494115">
    <property type="component" value="Unassembled WGS sequence"/>
</dbReference>
<name>A0A6S7B2M0_9BURK</name>
<dbReference type="Pfam" id="PF08281">
    <property type="entry name" value="Sigma70_r4_2"/>
    <property type="match status" value="1"/>
</dbReference>
<feature type="domain" description="RNA polymerase sigma-70 region 2" evidence="6">
    <location>
        <begin position="8"/>
        <end position="73"/>
    </location>
</feature>
<dbReference type="InterPro" id="IPR013249">
    <property type="entry name" value="RNA_pol_sigma70_r4_t2"/>
</dbReference>
<evidence type="ECO:0000256" key="3">
    <source>
        <dbReference type="ARBA" id="ARBA00023082"/>
    </source>
</evidence>
<dbReference type="PANTHER" id="PTHR43133">
    <property type="entry name" value="RNA POLYMERASE ECF-TYPE SIGMA FACTO"/>
    <property type="match status" value="1"/>
</dbReference>
<feature type="domain" description="RNA polymerase sigma factor 70 region 4 type 2" evidence="7">
    <location>
        <begin position="127"/>
        <end position="179"/>
    </location>
</feature>
<evidence type="ECO:0000313" key="8">
    <source>
        <dbReference type="EMBL" id="CAB3778996.1"/>
    </source>
</evidence>
<dbReference type="SUPFAM" id="SSF88659">
    <property type="entry name" value="Sigma3 and sigma4 domains of RNA polymerase sigma factors"/>
    <property type="match status" value="1"/>
</dbReference>
<dbReference type="Gene3D" id="1.10.1740.10">
    <property type="match status" value="1"/>
</dbReference>
<dbReference type="NCBIfam" id="TIGR02937">
    <property type="entry name" value="sigma70-ECF"/>
    <property type="match status" value="1"/>
</dbReference>
<dbReference type="AlphaFoldDB" id="A0A6S7B2M0"/>
<dbReference type="NCBIfam" id="NF009173">
    <property type="entry name" value="PRK12520.1"/>
    <property type="match status" value="1"/>
</dbReference>
<evidence type="ECO:0000259" key="7">
    <source>
        <dbReference type="Pfam" id="PF08281"/>
    </source>
</evidence>
<dbReference type="Gene3D" id="1.10.10.10">
    <property type="entry name" value="Winged helix-like DNA-binding domain superfamily/Winged helix DNA-binding domain"/>
    <property type="match status" value="1"/>
</dbReference>
<dbReference type="RefSeq" id="WP_246256952.1">
    <property type="nucleotide sequence ID" value="NZ_CADIKM010000002.1"/>
</dbReference>